<dbReference type="PANTHER" id="PTHR43452:SF30">
    <property type="entry name" value="PYRUVATE DECARBOXYLASE ISOZYME 1-RELATED"/>
    <property type="match status" value="1"/>
</dbReference>
<dbReference type="InterPro" id="IPR012001">
    <property type="entry name" value="Thiamin_PyroP_enz_TPP-bd_dom"/>
</dbReference>
<evidence type="ECO:0000256" key="10">
    <source>
        <dbReference type="RuleBase" id="RU362132"/>
    </source>
</evidence>
<protein>
    <recommendedName>
        <fullName evidence="16">Alpha-keto-acid decarboxylase</fullName>
    </recommendedName>
</protein>
<dbReference type="Pfam" id="PF02775">
    <property type="entry name" value="TPP_enzyme_C"/>
    <property type="match status" value="1"/>
</dbReference>
<dbReference type="InterPro" id="IPR012000">
    <property type="entry name" value="Thiamin_PyroP_enz_cen_dom"/>
</dbReference>
<evidence type="ECO:0000256" key="9">
    <source>
        <dbReference type="PIRSR" id="PIRSR036565-2"/>
    </source>
</evidence>
<organism evidence="14 15">
    <name type="scientific">Archangium gephyra</name>
    <dbReference type="NCBI Taxonomy" id="48"/>
    <lineage>
        <taxon>Bacteria</taxon>
        <taxon>Pseudomonadati</taxon>
        <taxon>Myxococcota</taxon>
        <taxon>Myxococcia</taxon>
        <taxon>Myxococcales</taxon>
        <taxon>Cystobacterineae</taxon>
        <taxon>Archangiaceae</taxon>
        <taxon>Archangium</taxon>
    </lineage>
</organism>
<sequence>MHISRRGLLAVSAAAPLAPKVALGAATVPVPDYLITRLQQHGVKHLFGVPGATCDALFAAAASVLDVVVTASDLEAGYAADAYARVKGLSAVSVTYGVGTLSLIAPIAGAFVERSPVVIINGGPSAEDLRIQKEAGSLFSHSNGREKSDLTMFREVTAYAGRAATPDEVPKVVDAALTAALTQQRPAYIEIAKHLWDAKCAAPGDALTPTIAPSGQEAQLASKLQATLAAAKKPAVLVGIEVQRLGLVDQVTKFLSMTGLPWATTFLAKGVLSEKTPGFVGVYGGERSTPEAKRLIEDADAVLALGPILGRQYRRLATKGTAMVAVDGAVRIGKQTTNAALAHLMAALSSLTWTKASAASLADLSFDARRASLKATAKTSKALTYDEVLSAVSKSLDDESFVVTDTSLSMYPAAELDLSRGSSFMCNAVWQAIGFSVAASVGVAIAGSKRPLVICGDGGFQMTAQALSTMARRQLPCTVLVLDNAIYGIEQFLLDASFFKDGSRPPKKYLELNAWKYTQLATAFGVANTAAVATVEQLTSALAAAKSAKGPTLIQVALSPRDLPAGLS</sequence>
<evidence type="ECO:0000256" key="1">
    <source>
        <dbReference type="ARBA" id="ARBA00001920"/>
    </source>
</evidence>
<comment type="similarity">
    <text evidence="3 10">Belongs to the TPP enzyme family.</text>
</comment>
<dbReference type="PIRSF" id="PIRSF036565">
    <property type="entry name" value="Pyruvt_ip_decrb"/>
    <property type="match status" value="1"/>
</dbReference>
<comment type="cofactor">
    <cofactor evidence="2">
        <name>thiamine diphosphate</name>
        <dbReference type="ChEBI" id="CHEBI:58937"/>
    </cofactor>
</comment>
<dbReference type="GO" id="GO:0000287">
    <property type="term" value="F:magnesium ion binding"/>
    <property type="evidence" value="ECO:0007669"/>
    <property type="project" value="InterPro"/>
</dbReference>
<evidence type="ECO:0000256" key="8">
    <source>
        <dbReference type="ARBA" id="ARBA00023239"/>
    </source>
</evidence>
<dbReference type="Gene3D" id="3.40.50.970">
    <property type="match status" value="2"/>
</dbReference>
<evidence type="ECO:0000256" key="7">
    <source>
        <dbReference type="ARBA" id="ARBA00023052"/>
    </source>
</evidence>
<dbReference type="Pfam" id="PF02776">
    <property type="entry name" value="TPP_enzyme_N"/>
    <property type="match status" value="1"/>
</dbReference>
<reference evidence="14 15" key="1">
    <citation type="submission" date="2017-08" db="EMBL/GenBank/DDBJ databases">
        <title>Infants hospitalized years apart are colonized by the same room-sourced microbial strains.</title>
        <authorList>
            <person name="Brooks B."/>
            <person name="Olm M.R."/>
            <person name="Firek B.A."/>
            <person name="Baker R."/>
            <person name="Thomas B.C."/>
            <person name="Morowitz M.J."/>
            <person name="Banfield J.F."/>
        </authorList>
    </citation>
    <scope>NUCLEOTIDE SEQUENCE [LARGE SCALE GENOMIC DNA]</scope>
    <source>
        <strain evidence="14">S2_003_000_R2_14</strain>
    </source>
</reference>
<dbReference type="Proteomes" id="UP000249061">
    <property type="component" value="Unassembled WGS sequence"/>
</dbReference>
<comment type="cofactor">
    <cofactor evidence="1">
        <name>a metal cation</name>
        <dbReference type="ChEBI" id="CHEBI:25213"/>
    </cofactor>
</comment>
<comment type="caution">
    <text evidence="14">The sequence shown here is derived from an EMBL/GenBank/DDBJ whole genome shotgun (WGS) entry which is preliminary data.</text>
</comment>
<feature type="binding site" evidence="9">
    <location>
        <position position="457"/>
    </location>
    <ligand>
        <name>Mg(2+)</name>
        <dbReference type="ChEBI" id="CHEBI:18420"/>
    </ligand>
</feature>
<dbReference type="InterPro" id="IPR012110">
    <property type="entry name" value="PDC/IPDC-like"/>
</dbReference>
<accession>A0A2W5T317</accession>
<dbReference type="EMBL" id="QFQP01000025">
    <property type="protein sequence ID" value="PZR08447.1"/>
    <property type="molecule type" value="Genomic_DNA"/>
</dbReference>
<feature type="binding site" evidence="9">
    <location>
        <position position="484"/>
    </location>
    <ligand>
        <name>Mg(2+)</name>
        <dbReference type="ChEBI" id="CHEBI:18420"/>
    </ligand>
</feature>
<evidence type="ECO:0000259" key="13">
    <source>
        <dbReference type="Pfam" id="PF02776"/>
    </source>
</evidence>
<evidence type="ECO:0000256" key="5">
    <source>
        <dbReference type="ARBA" id="ARBA00022793"/>
    </source>
</evidence>
<dbReference type="GO" id="GO:0004737">
    <property type="term" value="F:pyruvate decarboxylase activity"/>
    <property type="evidence" value="ECO:0007669"/>
    <property type="project" value="TreeGrafter"/>
</dbReference>
<dbReference type="InterPro" id="IPR011766">
    <property type="entry name" value="TPP_enzyme_TPP-bd"/>
</dbReference>
<evidence type="ECO:0000256" key="6">
    <source>
        <dbReference type="ARBA" id="ARBA00022842"/>
    </source>
</evidence>
<keyword evidence="7 10" id="KW-0786">Thiamine pyrophosphate</keyword>
<dbReference type="GO" id="GO:0030976">
    <property type="term" value="F:thiamine pyrophosphate binding"/>
    <property type="evidence" value="ECO:0007669"/>
    <property type="project" value="InterPro"/>
</dbReference>
<dbReference type="CDD" id="cd07038">
    <property type="entry name" value="TPP_PYR_PDC_IPDC_like"/>
    <property type="match status" value="1"/>
</dbReference>
<dbReference type="InterPro" id="IPR047213">
    <property type="entry name" value="TPP_PYR_PDC_IPDC-like"/>
</dbReference>
<evidence type="ECO:0000313" key="15">
    <source>
        <dbReference type="Proteomes" id="UP000249061"/>
    </source>
</evidence>
<evidence type="ECO:0000256" key="2">
    <source>
        <dbReference type="ARBA" id="ARBA00001964"/>
    </source>
</evidence>
<evidence type="ECO:0008006" key="16">
    <source>
        <dbReference type="Google" id="ProtNLM"/>
    </source>
</evidence>
<keyword evidence="4 9" id="KW-0479">Metal-binding</keyword>
<gene>
    <name evidence="14" type="ORF">DI536_25055</name>
</gene>
<feature type="domain" description="Thiamine pyrophosphate enzyme N-terminal TPP-binding" evidence="13">
    <location>
        <begin position="32"/>
        <end position="130"/>
    </location>
</feature>
<evidence type="ECO:0000259" key="12">
    <source>
        <dbReference type="Pfam" id="PF02775"/>
    </source>
</evidence>
<proteinExistence type="inferred from homology"/>
<evidence type="ECO:0000259" key="11">
    <source>
        <dbReference type="Pfam" id="PF00205"/>
    </source>
</evidence>
<dbReference type="GO" id="GO:0005829">
    <property type="term" value="C:cytosol"/>
    <property type="evidence" value="ECO:0007669"/>
    <property type="project" value="TreeGrafter"/>
</dbReference>
<keyword evidence="6 9" id="KW-0460">Magnesium</keyword>
<comment type="cofactor">
    <cofactor evidence="9">
        <name>Mg(2+)</name>
        <dbReference type="ChEBI" id="CHEBI:18420"/>
    </cofactor>
    <text evidence="9">Binds 1 Mg(2+) per subunit.</text>
</comment>
<evidence type="ECO:0000256" key="4">
    <source>
        <dbReference type="ARBA" id="ARBA00022723"/>
    </source>
</evidence>
<keyword evidence="5" id="KW-0210">Decarboxylase</keyword>
<dbReference type="PANTHER" id="PTHR43452">
    <property type="entry name" value="PYRUVATE DECARBOXYLASE"/>
    <property type="match status" value="1"/>
</dbReference>
<dbReference type="AlphaFoldDB" id="A0A2W5T317"/>
<dbReference type="InterPro" id="IPR029061">
    <property type="entry name" value="THDP-binding"/>
</dbReference>
<dbReference type="InterPro" id="IPR029035">
    <property type="entry name" value="DHS-like_NAD/FAD-binding_dom"/>
</dbReference>
<evidence type="ECO:0000313" key="14">
    <source>
        <dbReference type="EMBL" id="PZR08447.1"/>
    </source>
</evidence>
<keyword evidence="8" id="KW-0456">Lyase</keyword>
<dbReference type="Gene3D" id="3.40.50.1220">
    <property type="entry name" value="TPP-binding domain"/>
    <property type="match status" value="1"/>
</dbReference>
<dbReference type="Pfam" id="PF00205">
    <property type="entry name" value="TPP_enzyme_M"/>
    <property type="match status" value="1"/>
</dbReference>
<evidence type="ECO:0000256" key="3">
    <source>
        <dbReference type="ARBA" id="ARBA00007812"/>
    </source>
</evidence>
<feature type="domain" description="Thiamine pyrophosphate enzyme TPP-binding" evidence="12">
    <location>
        <begin position="411"/>
        <end position="556"/>
    </location>
</feature>
<dbReference type="SUPFAM" id="SSF52518">
    <property type="entry name" value="Thiamin diphosphate-binding fold (THDP-binding)"/>
    <property type="match status" value="2"/>
</dbReference>
<feature type="domain" description="Thiamine pyrophosphate enzyme central" evidence="11">
    <location>
        <begin position="223"/>
        <end position="327"/>
    </location>
</feature>
<name>A0A2W5T317_9BACT</name>
<dbReference type="SUPFAM" id="SSF52467">
    <property type="entry name" value="DHS-like NAD/FAD-binding domain"/>
    <property type="match status" value="1"/>
</dbReference>
<dbReference type="GO" id="GO:0000949">
    <property type="term" value="P:aromatic amino acid family catabolic process to alcohol via Ehrlich pathway"/>
    <property type="evidence" value="ECO:0007669"/>
    <property type="project" value="TreeGrafter"/>
</dbReference>